<reference evidence="1" key="1">
    <citation type="submission" date="2020-02" db="EMBL/GenBank/DDBJ databases">
        <authorList>
            <person name="Meier V. D."/>
        </authorList>
    </citation>
    <scope>NUCLEOTIDE SEQUENCE</scope>
    <source>
        <strain evidence="1">AVDCRST_MAG54</strain>
    </source>
</reference>
<gene>
    <name evidence="1" type="ORF">AVDCRST_MAG54-562</name>
</gene>
<protein>
    <submittedName>
        <fullName evidence="1">Uncharacterized protein</fullName>
    </submittedName>
</protein>
<sequence length="125" mass="12917">MRWPVALLLALLVVAGCTVREAPRGEGDGVIEATPERVARALRFAALAPLPAGASAVRLEVQDGIDTRVALVVRLPGDAARSWLAASGLPADGSQQRVANPDGAVVHRSASRTGPDEVTVTAFTT</sequence>
<evidence type="ECO:0000313" key="1">
    <source>
        <dbReference type="EMBL" id="CAA9220817.1"/>
    </source>
</evidence>
<dbReference type="EMBL" id="CADCTH010000078">
    <property type="protein sequence ID" value="CAA9220817.1"/>
    <property type="molecule type" value="Genomic_DNA"/>
</dbReference>
<dbReference type="PROSITE" id="PS51257">
    <property type="entry name" value="PROKAR_LIPOPROTEIN"/>
    <property type="match status" value="1"/>
</dbReference>
<organism evidence="1">
    <name type="scientific">uncultured Actinomycetospora sp</name>
    <dbReference type="NCBI Taxonomy" id="1135996"/>
    <lineage>
        <taxon>Bacteria</taxon>
        <taxon>Bacillati</taxon>
        <taxon>Actinomycetota</taxon>
        <taxon>Actinomycetes</taxon>
        <taxon>Pseudonocardiales</taxon>
        <taxon>Pseudonocardiaceae</taxon>
        <taxon>Actinomycetospora</taxon>
        <taxon>environmental samples</taxon>
    </lineage>
</organism>
<accession>A0A6J4HDV4</accession>
<dbReference type="AlphaFoldDB" id="A0A6J4HDV4"/>
<proteinExistence type="predicted"/>
<name>A0A6J4HDV4_9PSEU</name>